<dbReference type="GO" id="GO:0005886">
    <property type="term" value="C:plasma membrane"/>
    <property type="evidence" value="ECO:0007669"/>
    <property type="project" value="TreeGrafter"/>
</dbReference>
<dbReference type="GO" id="GO:0015086">
    <property type="term" value="F:cadmium ion transmembrane transporter activity"/>
    <property type="evidence" value="ECO:0007669"/>
    <property type="project" value="TreeGrafter"/>
</dbReference>
<feature type="transmembrane region" description="Helical" evidence="5">
    <location>
        <begin position="12"/>
        <end position="32"/>
    </location>
</feature>
<dbReference type="AlphaFoldDB" id="A0A193LI07"/>
<evidence type="ECO:0000256" key="2">
    <source>
        <dbReference type="ARBA" id="ARBA00022692"/>
    </source>
</evidence>
<dbReference type="Proteomes" id="UP000092695">
    <property type="component" value="Chromosome"/>
</dbReference>
<evidence type="ECO:0000256" key="3">
    <source>
        <dbReference type="ARBA" id="ARBA00022989"/>
    </source>
</evidence>
<dbReference type="PANTHER" id="PTHR11706">
    <property type="entry name" value="SOLUTE CARRIER PROTEIN FAMILY 11 MEMBER"/>
    <property type="match status" value="1"/>
</dbReference>
<protein>
    <recommendedName>
        <fullName evidence="8">Permease</fullName>
    </recommendedName>
</protein>
<dbReference type="Pfam" id="PF01566">
    <property type="entry name" value="Nramp"/>
    <property type="match status" value="1"/>
</dbReference>
<evidence type="ECO:0000256" key="4">
    <source>
        <dbReference type="ARBA" id="ARBA00023136"/>
    </source>
</evidence>
<feature type="transmembrane region" description="Helical" evidence="5">
    <location>
        <begin position="189"/>
        <end position="214"/>
    </location>
</feature>
<name>A0A193LI07_9GAMM</name>
<dbReference type="KEGG" id="woc:BA177_13875"/>
<dbReference type="NCBIfam" id="NF037982">
    <property type="entry name" value="Nramp_1"/>
    <property type="match status" value="1"/>
</dbReference>
<keyword evidence="4 5" id="KW-0472">Membrane</keyword>
<dbReference type="Gene3D" id="1.10.4160.10">
    <property type="entry name" value="Hydantoin permease"/>
    <property type="match status" value="1"/>
</dbReference>
<keyword evidence="3 5" id="KW-1133">Transmembrane helix</keyword>
<dbReference type="GO" id="GO:0005384">
    <property type="term" value="F:manganese ion transmembrane transporter activity"/>
    <property type="evidence" value="ECO:0007669"/>
    <property type="project" value="TreeGrafter"/>
</dbReference>
<keyword evidence="2 5" id="KW-0812">Transmembrane</keyword>
<proteinExistence type="predicted"/>
<feature type="transmembrane region" description="Helical" evidence="5">
    <location>
        <begin position="235"/>
        <end position="255"/>
    </location>
</feature>
<feature type="transmembrane region" description="Helical" evidence="5">
    <location>
        <begin position="125"/>
        <end position="145"/>
    </location>
</feature>
<feature type="transmembrane region" description="Helical" evidence="5">
    <location>
        <begin position="286"/>
        <end position="319"/>
    </location>
</feature>
<evidence type="ECO:0000313" key="7">
    <source>
        <dbReference type="Proteomes" id="UP000092695"/>
    </source>
</evidence>
<evidence type="ECO:0008006" key="8">
    <source>
        <dbReference type="Google" id="ProtNLM"/>
    </source>
</evidence>
<dbReference type="EMBL" id="CP016268">
    <property type="protein sequence ID" value="ANO52137.1"/>
    <property type="molecule type" value="Genomic_DNA"/>
</dbReference>
<sequence>MQASKNVDRGNFWQAFGPGILFAGAAIGTSHLVQSTRAGAVFGLGLLGIIIFANFIKYPAFRFGPQYAAATGKSLVEGYFQMGRWVLVLYLLGEIAVMAIIIAATATVTAAILMANVGVSADIRYTSIGLIVFGVFVLSFGGYKLLDRLTKIFVAILTVATVIAAIISLPSVEWKFGQILFPLSDLQTLGFVIALMGFMPSALDLAVMQSLWSVAKQKASGVRPSLKHAMTDFNIGYFASAVLAICFLIMGAGVMHSTGETPAPGAAAFAEQVINLYTTNLGRGTGAIVGISAMLVMFTTLIAVLDGFPRLLATCLALLKRAPGDTELNIEKSTLLRGSTLFLVIAASLALLFLMSSFQTFVDFVTITAFVVSPITAVLNHLAMFSPSVPAEYRPNALLRNWSLLGIVALSGLALMFVYVRFF</sequence>
<feature type="transmembrane region" description="Helical" evidence="5">
    <location>
        <begin position="152"/>
        <end position="169"/>
    </location>
</feature>
<reference evidence="6 7" key="1">
    <citation type="submission" date="2016-06" db="EMBL/GenBank/DDBJ databases">
        <title>Complete genome sequence of a deep-branching marine Gamma Proteobacterium Woeseia oceani type strain XK5.</title>
        <authorList>
            <person name="Mu D."/>
            <person name="Du Z."/>
        </authorList>
    </citation>
    <scope>NUCLEOTIDE SEQUENCE [LARGE SCALE GENOMIC DNA]</scope>
    <source>
        <strain evidence="6 7">XK5</strain>
    </source>
</reference>
<evidence type="ECO:0000256" key="5">
    <source>
        <dbReference type="SAM" id="Phobius"/>
    </source>
</evidence>
<dbReference type="OrthoDB" id="4858698at2"/>
<evidence type="ECO:0000256" key="1">
    <source>
        <dbReference type="ARBA" id="ARBA00004141"/>
    </source>
</evidence>
<comment type="subcellular location">
    <subcellularLocation>
        <location evidence="1">Membrane</location>
        <topology evidence="1">Multi-pass membrane protein</topology>
    </subcellularLocation>
</comment>
<feature type="transmembrane region" description="Helical" evidence="5">
    <location>
        <begin position="340"/>
        <end position="358"/>
    </location>
</feature>
<dbReference type="GO" id="GO:0034755">
    <property type="term" value="P:iron ion transmembrane transport"/>
    <property type="evidence" value="ECO:0007669"/>
    <property type="project" value="TreeGrafter"/>
</dbReference>
<dbReference type="STRING" id="1548547.BA177_13875"/>
<feature type="transmembrane region" description="Helical" evidence="5">
    <location>
        <begin position="364"/>
        <end position="385"/>
    </location>
</feature>
<accession>A0A193LI07</accession>
<keyword evidence="7" id="KW-1185">Reference proteome</keyword>
<dbReference type="InterPro" id="IPR001046">
    <property type="entry name" value="NRAMP_fam"/>
</dbReference>
<evidence type="ECO:0000313" key="6">
    <source>
        <dbReference type="EMBL" id="ANO52137.1"/>
    </source>
</evidence>
<feature type="transmembrane region" description="Helical" evidence="5">
    <location>
        <begin position="397"/>
        <end position="420"/>
    </location>
</feature>
<gene>
    <name evidence="6" type="ORF">BA177_13875</name>
</gene>
<dbReference type="PANTHER" id="PTHR11706:SF3">
    <property type="entry name" value="METAL ION TRANSPORT PROTEIN"/>
    <property type="match status" value="1"/>
</dbReference>
<feature type="transmembrane region" description="Helical" evidence="5">
    <location>
        <begin position="87"/>
        <end position="113"/>
    </location>
</feature>
<organism evidence="6 7">
    <name type="scientific">Woeseia oceani</name>
    <dbReference type="NCBI Taxonomy" id="1548547"/>
    <lineage>
        <taxon>Bacteria</taxon>
        <taxon>Pseudomonadati</taxon>
        <taxon>Pseudomonadota</taxon>
        <taxon>Gammaproteobacteria</taxon>
        <taxon>Woeseiales</taxon>
        <taxon>Woeseiaceae</taxon>
        <taxon>Woeseia</taxon>
    </lineage>
</organism>
<feature type="transmembrane region" description="Helical" evidence="5">
    <location>
        <begin position="38"/>
        <end position="56"/>
    </location>
</feature>
<dbReference type="RefSeq" id="WP_068617165.1">
    <property type="nucleotide sequence ID" value="NZ_CP016268.1"/>
</dbReference>